<organism evidence="1 2">
    <name type="scientific">Marinomonas primoryensis</name>
    <dbReference type="NCBI Taxonomy" id="178399"/>
    <lineage>
        <taxon>Bacteria</taxon>
        <taxon>Pseudomonadati</taxon>
        <taxon>Pseudomonadota</taxon>
        <taxon>Gammaproteobacteria</taxon>
        <taxon>Oceanospirillales</taxon>
        <taxon>Oceanospirillaceae</taxon>
        <taxon>Marinomonas</taxon>
    </lineage>
</organism>
<reference evidence="1 2" key="1">
    <citation type="submission" date="2020-06" db="EMBL/GenBank/DDBJ databases">
        <authorList>
            <person name="Voronona O.L."/>
            <person name="Aksenova E.I."/>
            <person name="Kunda M.S."/>
            <person name="Semenov A.N."/>
            <person name="Ryzhova N."/>
        </authorList>
    </citation>
    <scope>NUCLEOTIDE SEQUENCE [LARGE SCALE GENOMIC DNA]</scope>
    <source>
        <strain evidence="1 2">MPKMM3633</strain>
    </source>
</reference>
<gene>
    <name evidence="1" type="ORF">MP3633_3233</name>
</gene>
<proteinExistence type="predicted"/>
<dbReference type="Proteomes" id="UP000509371">
    <property type="component" value="Chromosome"/>
</dbReference>
<dbReference type="KEGG" id="mpri:MP3633_3233"/>
<dbReference type="EMBL" id="CP054301">
    <property type="protein sequence ID" value="QKK81960.1"/>
    <property type="molecule type" value="Genomic_DNA"/>
</dbReference>
<name>A0A859D3Y3_9GAMM</name>
<sequence>MSTYIGLDWLCFNYEGFFSKENKILCSVHALLYCLKFF</sequence>
<accession>A0A859D3Y3</accession>
<dbReference type="AlphaFoldDB" id="A0A859D3Y3"/>
<evidence type="ECO:0008006" key="3">
    <source>
        <dbReference type="Google" id="ProtNLM"/>
    </source>
</evidence>
<evidence type="ECO:0000313" key="2">
    <source>
        <dbReference type="Proteomes" id="UP000509371"/>
    </source>
</evidence>
<protein>
    <recommendedName>
        <fullName evidence="3">Transposase</fullName>
    </recommendedName>
</protein>
<evidence type="ECO:0000313" key="1">
    <source>
        <dbReference type="EMBL" id="QKK81960.1"/>
    </source>
</evidence>